<dbReference type="OrthoDB" id="9774769at2"/>
<evidence type="ECO:0000256" key="1">
    <source>
        <dbReference type="ARBA" id="ARBA00004651"/>
    </source>
</evidence>
<comment type="subcellular location">
    <subcellularLocation>
        <location evidence="1 9">Cell membrane</location>
        <topology evidence="1 9">Multi-pass membrane protein</topology>
    </subcellularLocation>
</comment>
<dbReference type="InterPro" id="IPR022646">
    <property type="entry name" value="SecD/SecF_CS"/>
</dbReference>
<dbReference type="PANTHER" id="PTHR30081:SF8">
    <property type="entry name" value="PROTEIN TRANSLOCASE SUBUNIT SECF"/>
    <property type="match status" value="1"/>
</dbReference>
<reference evidence="11 12" key="1">
    <citation type="submission" date="2015-01" db="EMBL/GenBank/DDBJ databases">
        <title>Desulfovibrio sp. JC271 draft genome sequence.</title>
        <authorList>
            <person name="Shivani Y."/>
            <person name="Subhash Y."/>
            <person name="Sasikala C."/>
            <person name="Ramana C.V."/>
        </authorList>
    </citation>
    <scope>NUCLEOTIDE SEQUENCE [LARGE SCALE GENOMIC DNA]</scope>
    <source>
        <strain evidence="11 12">JC271</strain>
    </source>
</reference>
<dbReference type="GO" id="GO:0065002">
    <property type="term" value="P:intracellular protein transmembrane transport"/>
    <property type="evidence" value="ECO:0007669"/>
    <property type="project" value="UniProtKB-UniRule"/>
</dbReference>
<dbReference type="AlphaFoldDB" id="A0A1B7XBD9"/>
<name>A0A1B7XBD9_9BACT</name>
<dbReference type="PATRIC" id="fig|1560234.3.peg.1052"/>
<comment type="caution">
    <text evidence="11">The sequence shown here is derived from an EMBL/GenBank/DDBJ whole genome shotgun (WGS) entry which is preliminary data.</text>
</comment>
<feature type="transmembrane region" description="Helical" evidence="9">
    <location>
        <begin position="319"/>
        <end position="341"/>
    </location>
</feature>
<gene>
    <name evidence="9" type="primary">secF</name>
    <name evidence="11" type="ORF">SP90_10975</name>
</gene>
<dbReference type="InterPro" id="IPR005665">
    <property type="entry name" value="SecF_bac"/>
</dbReference>
<keyword evidence="8 9" id="KW-0472">Membrane</keyword>
<dbReference type="HAMAP" id="MF_01464_B">
    <property type="entry name" value="SecF_B"/>
    <property type="match status" value="1"/>
</dbReference>
<feature type="transmembrane region" description="Helical" evidence="9">
    <location>
        <begin position="141"/>
        <end position="159"/>
    </location>
</feature>
<evidence type="ECO:0000256" key="3">
    <source>
        <dbReference type="ARBA" id="ARBA00022475"/>
    </source>
</evidence>
<evidence type="ECO:0000256" key="6">
    <source>
        <dbReference type="ARBA" id="ARBA00022989"/>
    </source>
</evidence>
<dbReference type="PANTHER" id="PTHR30081">
    <property type="entry name" value="PROTEIN-EXPORT MEMBRANE PROTEIN SEC"/>
    <property type="match status" value="1"/>
</dbReference>
<dbReference type="Gene3D" id="1.20.1640.10">
    <property type="entry name" value="Multidrug efflux transporter AcrB transmembrane domain"/>
    <property type="match status" value="1"/>
</dbReference>
<dbReference type="RefSeq" id="WP_066855884.1">
    <property type="nucleotide sequence ID" value="NZ_JXMS01000019.1"/>
</dbReference>
<feature type="domain" description="Protein export membrane protein SecD/SecF C-terminal" evidence="10">
    <location>
        <begin position="122"/>
        <end position="172"/>
    </location>
</feature>
<sequence length="361" mass="38972">MGLSIIKPDSKIDFIGLRKITLVLSLAVILLGLASLVLKGGPKYGIDFSGGMLAQVRFEQAVAPQEIKDSLASAKLEGLSVQRFGEGDAEYLLRISSAGESGQRLPEILKAQFGQNLPNNPFTIERLDMVGPKIGADLRSAALEALYFAVLLIAIYISGRFEQRWFTAGIMAAGLASGMYLLDLMGAPKQMQVLIAMLLTLGICWKLKLNYALGAVVALIHDVFITIGILSILGKEFDLTIVAALLTIVGYSLNDTIIVFDRIRENIYQRTAPTYGEVINKAVNQTLSRTLLTSCTTLLVLVSLFFFGGGIIHDFALTLLVGVSVGTYSSIFVASPVLYAFSPNEIPEPEVESHNHADGTV</sequence>
<keyword evidence="6 9" id="KW-1133">Transmembrane helix</keyword>
<dbReference type="InterPro" id="IPR048634">
    <property type="entry name" value="SecD_SecF_C"/>
</dbReference>
<keyword evidence="7 9" id="KW-0811">Translocation</keyword>
<dbReference type="EMBL" id="JXMS01000019">
    <property type="protein sequence ID" value="OBQ46647.1"/>
    <property type="molecule type" value="Genomic_DNA"/>
</dbReference>
<dbReference type="GO" id="GO:0043952">
    <property type="term" value="P:protein transport by the Sec complex"/>
    <property type="evidence" value="ECO:0007669"/>
    <property type="project" value="UniProtKB-UniRule"/>
</dbReference>
<dbReference type="GO" id="GO:0005886">
    <property type="term" value="C:plasma membrane"/>
    <property type="evidence" value="ECO:0007669"/>
    <property type="project" value="UniProtKB-SubCell"/>
</dbReference>
<evidence type="ECO:0000256" key="4">
    <source>
        <dbReference type="ARBA" id="ARBA00022692"/>
    </source>
</evidence>
<comment type="subunit">
    <text evidence="9">Forms a complex with SecD. Part of the essential Sec protein translocation apparatus which comprises SecA, SecYEG and auxiliary proteins SecDF. Other proteins may also be involved.</text>
</comment>
<evidence type="ECO:0000256" key="8">
    <source>
        <dbReference type="ARBA" id="ARBA00023136"/>
    </source>
</evidence>
<dbReference type="GO" id="GO:0015450">
    <property type="term" value="F:protein-transporting ATPase activity"/>
    <property type="evidence" value="ECO:0007669"/>
    <property type="project" value="InterPro"/>
</dbReference>
<evidence type="ECO:0000313" key="12">
    <source>
        <dbReference type="Proteomes" id="UP000091979"/>
    </source>
</evidence>
<comment type="similarity">
    <text evidence="9">Belongs to the SecD/SecF family. SecF subfamily.</text>
</comment>
<keyword evidence="3 9" id="KW-1003">Cell membrane</keyword>
<feature type="transmembrane region" description="Helical" evidence="9">
    <location>
        <begin position="165"/>
        <end position="188"/>
    </location>
</feature>
<evidence type="ECO:0000256" key="2">
    <source>
        <dbReference type="ARBA" id="ARBA00022448"/>
    </source>
</evidence>
<accession>A0A1B7XBD9</accession>
<protein>
    <recommendedName>
        <fullName evidence="9">Protein-export membrane protein SecF</fullName>
    </recommendedName>
</protein>
<keyword evidence="2 9" id="KW-0813">Transport</keyword>
<feature type="domain" description="Protein export membrane protein SecD/SecF C-terminal" evidence="10">
    <location>
        <begin position="193"/>
        <end position="341"/>
    </location>
</feature>
<dbReference type="InterPro" id="IPR022813">
    <property type="entry name" value="SecD/SecF_arch_bac"/>
</dbReference>
<dbReference type="SUPFAM" id="SSF82866">
    <property type="entry name" value="Multidrug efflux transporter AcrB transmembrane domain"/>
    <property type="match status" value="2"/>
</dbReference>
<keyword evidence="12" id="KW-1185">Reference proteome</keyword>
<feature type="transmembrane region" description="Helical" evidence="9">
    <location>
        <begin position="209"/>
        <end position="233"/>
    </location>
</feature>
<evidence type="ECO:0000256" key="5">
    <source>
        <dbReference type="ARBA" id="ARBA00022927"/>
    </source>
</evidence>
<dbReference type="Proteomes" id="UP000091979">
    <property type="component" value="Unassembled WGS sequence"/>
</dbReference>
<dbReference type="Pfam" id="PF07549">
    <property type="entry name" value="Sec_GG"/>
    <property type="match status" value="1"/>
</dbReference>
<feature type="transmembrane region" description="Helical" evidence="9">
    <location>
        <begin position="291"/>
        <end position="313"/>
    </location>
</feature>
<comment type="function">
    <text evidence="9">Part of the Sec protein translocase complex. Interacts with the SecYEG preprotein conducting channel. SecDF uses the proton motive force (PMF) to complete protein translocation after the ATP-dependent function of SecA.</text>
</comment>
<evidence type="ECO:0000313" key="11">
    <source>
        <dbReference type="EMBL" id="OBQ46647.1"/>
    </source>
</evidence>
<dbReference type="STRING" id="1560234.SP90_10975"/>
<keyword evidence="5 9" id="KW-0653">Protein transport</keyword>
<dbReference type="GO" id="GO:0006605">
    <property type="term" value="P:protein targeting"/>
    <property type="evidence" value="ECO:0007669"/>
    <property type="project" value="UniProtKB-UniRule"/>
</dbReference>
<evidence type="ECO:0000256" key="9">
    <source>
        <dbReference type="HAMAP-Rule" id="MF_01464"/>
    </source>
</evidence>
<proteinExistence type="inferred from homology"/>
<dbReference type="InterPro" id="IPR022645">
    <property type="entry name" value="SecD/SecF_bac"/>
</dbReference>
<evidence type="ECO:0000259" key="10">
    <source>
        <dbReference type="Pfam" id="PF02355"/>
    </source>
</evidence>
<dbReference type="PRINTS" id="PR01755">
    <property type="entry name" value="SECFTRNLCASE"/>
</dbReference>
<comment type="caution">
    <text evidence="9">Lacks conserved residue(s) required for the propagation of feature annotation.</text>
</comment>
<organism evidence="11 12">
    <name type="scientific">Halodesulfovibrio spirochaetisodalis</name>
    <dbReference type="NCBI Taxonomy" id="1560234"/>
    <lineage>
        <taxon>Bacteria</taxon>
        <taxon>Pseudomonadati</taxon>
        <taxon>Thermodesulfobacteriota</taxon>
        <taxon>Desulfovibrionia</taxon>
        <taxon>Desulfovibrionales</taxon>
        <taxon>Desulfovibrionaceae</taxon>
        <taxon>Halodesulfovibrio</taxon>
    </lineage>
</organism>
<feature type="transmembrane region" description="Helical" evidence="9">
    <location>
        <begin position="239"/>
        <end position="260"/>
    </location>
</feature>
<dbReference type="Pfam" id="PF02355">
    <property type="entry name" value="SecD_SecF_C"/>
    <property type="match status" value="2"/>
</dbReference>
<dbReference type="NCBIfam" id="TIGR00966">
    <property type="entry name" value="transloc_SecF"/>
    <property type="match status" value="1"/>
</dbReference>
<feature type="transmembrane region" description="Helical" evidence="9">
    <location>
        <begin position="20"/>
        <end position="38"/>
    </location>
</feature>
<evidence type="ECO:0000256" key="7">
    <source>
        <dbReference type="ARBA" id="ARBA00023010"/>
    </source>
</evidence>
<keyword evidence="4 9" id="KW-0812">Transmembrane</keyword>